<evidence type="ECO:0000313" key="2">
    <source>
        <dbReference type="Proteomes" id="UP000294847"/>
    </source>
</evidence>
<sequence>MKFLTPLAALLSTASAAAISPRQAPESVSVKVTNLQCQPRGTTCFLTFEVRSSASSPPLVCTATTQAATTIPSVPNESCSDPNAVFSFTAEGPSRPAFLSFTWTSGWERGVQKVHAARAFSTGDFARDQTGTQSYVGPKEFVISGVTTSLIVRQ</sequence>
<proteinExistence type="predicted"/>
<dbReference type="Proteomes" id="UP000294847">
    <property type="component" value="Chromosome 2"/>
</dbReference>
<name>A0A4P7N5H6_PYROR</name>
<gene>
    <name evidence="1" type="ORF">PoMZ_02742</name>
</gene>
<reference evidence="1 2" key="1">
    <citation type="journal article" date="2019" name="Mol. Biol. Evol.">
        <title>Blast fungal genomes show frequent chromosomal changes, gene gains and losses, and effector gene turnover.</title>
        <authorList>
            <person name="Gomez Luciano L.B."/>
            <person name="Jason Tsai I."/>
            <person name="Chuma I."/>
            <person name="Tosa Y."/>
            <person name="Chen Y.H."/>
            <person name="Li J.Y."/>
            <person name="Li M.Y."/>
            <person name="Jade Lu M.Y."/>
            <person name="Nakayashiki H."/>
            <person name="Li W.H."/>
        </authorList>
    </citation>
    <scope>NUCLEOTIDE SEQUENCE [LARGE SCALE GENOMIC DNA]</scope>
    <source>
        <strain evidence="1">MZ5-1-6</strain>
    </source>
</reference>
<dbReference type="EMBL" id="CP034205">
    <property type="protein sequence ID" value="QBZ57807.1"/>
    <property type="molecule type" value="Genomic_DNA"/>
</dbReference>
<organism evidence="1 2">
    <name type="scientific">Pyricularia oryzae</name>
    <name type="common">Rice blast fungus</name>
    <name type="synonym">Magnaporthe oryzae</name>
    <dbReference type="NCBI Taxonomy" id="318829"/>
    <lineage>
        <taxon>Eukaryota</taxon>
        <taxon>Fungi</taxon>
        <taxon>Dikarya</taxon>
        <taxon>Ascomycota</taxon>
        <taxon>Pezizomycotina</taxon>
        <taxon>Sordariomycetes</taxon>
        <taxon>Sordariomycetidae</taxon>
        <taxon>Magnaporthales</taxon>
        <taxon>Pyriculariaceae</taxon>
        <taxon>Pyricularia</taxon>
    </lineage>
</organism>
<protein>
    <submittedName>
        <fullName evidence="1">Uncharacterized protein</fullName>
    </submittedName>
</protein>
<dbReference type="AlphaFoldDB" id="A0A4P7N5H6"/>
<evidence type="ECO:0000313" key="1">
    <source>
        <dbReference type="EMBL" id="QBZ57807.1"/>
    </source>
</evidence>
<accession>A0A4P7N5H6</accession>
<dbReference type="VEuPathDB" id="FungiDB:M_BR32_EuGene_00133821"/>